<dbReference type="GO" id="GO:0006313">
    <property type="term" value="P:DNA transposition"/>
    <property type="evidence" value="ECO:0007669"/>
    <property type="project" value="InterPro"/>
</dbReference>
<dbReference type="PANTHER" id="PTHR34322">
    <property type="entry name" value="TRANSPOSASE, Y1_TNP DOMAIN-CONTAINING"/>
    <property type="match status" value="1"/>
</dbReference>
<evidence type="ECO:0000259" key="1">
    <source>
        <dbReference type="SMART" id="SM01321"/>
    </source>
</evidence>
<sequence>MYTYEVYIGAGQKIMTQIREDSLINGEYYHIFSRSISKFVIFNNSREFARMLEALTLYQFSNFDYKYSRYSDFDDKGKQLVWSKLLTSNSKLVEIAAYCLMPTHFHLILKQIQNDGISKYLSKVLNSYTRYFNLKHKRIGPLWSGRFKNVLIRKNDQILHLTRYIHLNPVSSGLVDNPKDWKFSSFGEYCEVPGSSQICFFHNLIDLSADEYKKFVGDNIQHQLVLSKIKRLMIDDYTG</sequence>
<dbReference type="InterPro" id="IPR002686">
    <property type="entry name" value="Transposase_17"/>
</dbReference>
<dbReference type="Pfam" id="PF01797">
    <property type="entry name" value="Y1_Tnp"/>
    <property type="match status" value="1"/>
</dbReference>
<organism evidence="2 3">
    <name type="scientific">Candidatus Berkelbacteria bacterium CG08_land_8_20_14_0_20_39_8</name>
    <dbReference type="NCBI Taxonomy" id="1974511"/>
    <lineage>
        <taxon>Bacteria</taxon>
        <taxon>Candidatus Berkelbacteria</taxon>
    </lineage>
</organism>
<evidence type="ECO:0000313" key="3">
    <source>
        <dbReference type="Proteomes" id="UP000229896"/>
    </source>
</evidence>
<dbReference type="EMBL" id="PEXI01000037">
    <property type="protein sequence ID" value="PIU24425.1"/>
    <property type="molecule type" value="Genomic_DNA"/>
</dbReference>
<dbReference type="PANTHER" id="PTHR34322:SF2">
    <property type="entry name" value="TRANSPOSASE IS200-LIKE DOMAIN-CONTAINING PROTEIN"/>
    <property type="match status" value="1"/>
</dbReference>
<proteinExistence type="predicted"/>
<dbReference type="SUPFAM" id="SSF143422">
    <property type="entry name" value="Transposase IS200-like"/>
    <property type="match status" value="1"/>
</dbReference>
<accession>A0A2M6YCK0</accession>
<reference evidence="3" key="1">
    <citation type="submission" date="2017-09" db="EMBL/GenBank/DDBJ databases">
        <title>Depth-based differentiation of microbial function through sediment-hosted aquifers and enrichment of novel symbionts in the deep terrestrial subsurface.</title>
        <authorList>
            <person name="Probst A.J."/>
            <person name="Ladd B."/>
            <person name="Jarett J.K."/>
            <person name="Geller-Mcgrath D.E."/>
            <person name="Sieber C.M.K."/>
            <person name="Emerson J.B."/>
            <person name="Anantharaman K."/>
            <person name="Thomas B.C."/>
            <person name="Malmstrom R."/>
            <person name="Stieglmeier M."/>
            <person name="Klingl A."/>
            <person name="Woyke T."/>
            <person name="Ryan C.M."/>
            <person name="Banfield J.F."/>
        </authorList>
    </citation>
    <scope>NUCLEOTIDE SEQUENCE [LARGE SCALE GENOMIC DNA]</scope>
</reference>
<dbReference type="Gene3D" id="3.30.70.1290">
    <property type="entry name" value="Transposase IS200-like"/>
    <property type="match status" value="1"/>
</dbReference>
<gene>
    <name evidence="2" type="ORF">COT12_01085</name>
</gene>
<protein>
    <recommendedName>
        <fullName evidence="1">Transposase IS200-like domain-containing protein</fullName>
    </recommendedName>
</protein>
<name>A0A2M6YCK0_9BACT</name>
<dbReference type="InterPro" id="IPR036515">
    <property type="entry name" value="Transposase_17_sf"/>
</dbReference>
<dbReference type="SMART" id="SM01321">
    <property type="entry name" value="Y1_Tnp"/>
    <property type="match status" value="1"/>
</dbReference>
<dbReference type="GO" id="GO:0004803">
    <property type="term" value="F:transposase activity"/>
    <property type="evidence" value="ECO:0007669"/>
    <property type="project" value="InterPro"/>
</dbReference>
<dbReference type="Proteomes" id="UP000229896">
    <property type="component" value="Unassembled WGS sequence"/>
</dbReference>
<dbReference type="AlphaFoldDB" id="A0A2M6YCK0"/>
<dbReference type="GO" id="GO:0003677">
    <property type="term" value="F:DNA binding"/>
    <property type="evidence" value="ECO:0007669"/>
    <property type="project" value="InterPro"/>
</dbReference>
<evidence type="ECO:0000313" key="2">
    <source>
        <dbReference type="EMBL" id="PIU24425.1"/>
    </source>
</evidence>
<feature type="domain" description="Transposase IS200-like" evidence="1">
    <location>
        <begin position="24"/>
        <end position="168"/>
    </location>
</feature>
<comment type="caution">
    <text evidence="2">The sequence shown here is derived from an EMBL/GenBank/DDBJ whole genome shotgun (WGS) entry which is preliminary data.</text>
</comment>